<evidence type="ECO:0000256" key="4">
    <source>
        <dbReference type="ARBA" id="ARBA00022801"/>
    </source>
</evidence>
<dbReference type="InterPro" id="IPR029060">
    <property type="entry name" value="PIN-like_dom_sf"/>
</dbReference>
<dbReference type="Pfam" id="PF00867">
    <property type="entry name" value="XPG_I"/>
    <property type="match status" value="1"/>
</dbReference>
<name>G0U373_TRYVY</name>
<dbReference type="GO" id="GO:0005634">
    <property type="term" value="C:nucleus"/>
    <property type="evidence" value="ECO:0007669"/>
    <property type="project" value="InterPro"/>
</dbReference>
<evidence type="ECO:0000259" key="6">
    <source>
        <dbReference type="SMART" id="SM00484"/>
    </source>
</evidence>
<keyword evidence="5" id="KW-0234">DNA repair</keyword>
<dbReference type="InterPro" id="IPR006084">
    <property type="entry name" value="XPG/Rad2"/>
</dbReference>
<evidence type="ECO:0000256" key="3">
    <source>
        <dbReference type="ARBA" id="ARBA00022763"/>
    </source>
</evidence>
<proteinExistence type="inferred from homology"/>
<dbReference type="InterPro" id="IPR019974">
    <property type="entry name" value="XPG_CS"/>
</dbReference>
<evidence type="ECO:0000256" key="2">
    <source>
        <dbReference type="ARBA" id="ARBA00022722"/>
    </source>
</evidence>
<accession>G0U373</accession>
<keyword evidence="4" id="KW-0378">Hydrolase</keyword>
<feature type="domain" description="XPG-I" evidence="6">
    <location>
        <begin position="481"/>
        <end position="549"/>
    </location>
</feature>
<dbReference type="SMART" id="SM00485">
    <property type="entry name" value="XPGN"/>
    <property type="match status" value="1"/>
</dbReference>
<dbReference type="EMBL" id="HE573025">
    <property type="protein sequence ID" value="CCC50728.1"/>
    <property type="molecule type" value="Genomic_DNA"/>
</dbReference>
<evidence type="ECO:0000256" key="1">
    <source>
        <dbReference type="ARBA" id="ARBA00005283"/>
    </source>
</evidence>
<dbReference type="PRINTS" id="PR00066">
    <property type="entry name" value="XRODRMPGMNTG"/>
</dbReference>
<dbReference type="GO" id="GO:0003697">
    <property type="term" value="F:single-stranded DNA binding"/>
    <property type="evidence" value="ECO:0007669"/>
    <property type="project" value="InterPro"/>
</dbReference>
<dbReference type="AlphaFoldDB" id="G0U373"/>
<dbReference type="SUPFAM" id="SSF47807">
    <property type="entry name" value="5' to 3' exonuclease, C-terminal subdomain"/>
    <property type="match status" value="1"/>
</dbReference>
<dbReference type="InterPro" id="IPR001044">
    <property type="entry name" value="XPG/Rad2_eukaryotes"/>
</dbReference>
<evidence type="ECO:0000313" key="8">
    <source>
        <dbReference type="EMBL" id="CCC50728.1"/>
    </source>
</evidence>
<dbReference type="Pfam" id="PF00752">
    <property type="entry name" value="XPG_N"/>
    <property type="match status" value="1"/>
</dbReference>
<keyword evidence="3" id="KW-0227">DNA damage</keyword>
<organism evidence="8">
    <name type="scientific">Trypanosoma vivax (strain Y486)</name>
    <dbReference type="NCBI Taxonomy" id="1055687"/>
    <lineage>
        <taxon>Eukaryota</taxon>
        <taxon>Discoba</taxon>
        <taxon>Euglenozoa</taxon>
        <taxon>Kinetoplastea</taxon>
        <taxon>Metakinetoplastina</taxon>
        <taxon>Trypanosomatida</taxon>
        <taxon>Trypanosomatidae</taxon>
        <taxon>Trypanosoma</taxon>
        <taxon>Duttonella</taxon>
    </lineage>
</organism>
<sequence length="753" mass="82513">MGVRGLRRLLDTFGEVTQPEAWRGKRIAIDASIWMAQFRARCAAGDNVEGRILEGFFLRILKLLFYGIEPVFVFDGPSTSSKRAEHQRRAERRAALERKRLCHRARQIVAAQLAAGALQLNALQQRGTPPRESVCHSRFHQPYQRVPHDGQIVAEEIPNASARASTSCRPNVRKRRRDALLEPDVVSKCMTESFLKDAEQWINERTISERLIDANALQYSSTSLFMGPRKVLERSTGTVEATTVDRQQEVVCLSVESCSSSLEIVEERRAEGCGSAKEVNAKYETVIWSSACSSNSSVLVIEDGARDFASCPGELNDSDGLSTLSASYDASQGVVGLAWDSVSSGGVSIGETTTSFGSTTSSDCSVRSSYLWCPGTQCVRQLDFERTWEVGDPVTLGTRSGNSGTGTGGSAACKSPCLMDKVEGGVGPKCVEATINDPLKRSEGVKSLVSTGVAPASSFGVRPDVRRVVPFELLEIVELLDCCGIPFIISPNEADAQCAYLNSQRLVDAVFTEDSDVIVHGAPTVLRGFFSGNRQVVAYHQSDLLTCGVDKSVLVALAILLGCDYAEGVHGLSLLEALHVVASVWRTPCGSSVENGAVHVMEMLSRWSSAVEQRRIQWDEECTLLQFYKRCTKWFALDFPVDFPQLHVLEAFFSPNIDADPTPFKCAAPDWGRLRAFAGTHGLLASNFCRQLLDTAQKECTKRETIEVEALEKTQPRITDFIGKPVRSQRYVYKKQPPKFAKALAALRAAKGI</sequence>
<dbReference type="InterPro" id="IPR006086">
    <property type="entry name" value="XPG-I_dom"/>
</dbReference>
<gene>
    <name evidence="8" type="ORF">TVY486_0905490</name>
</gene>
<dbReference type="InterPro" id="IPR006085">
    <property type="entry name" value="XPG_DNA_repair_N"/>
</dbReference>
<dbReference type="GO" id="GO:0006289">
    <property type="term" value="P:nucleotide-excision repair"/>
    <property type="evidence" value="ECO:0007669"/>
    <property type="project" value="InterPro"/>
</dbReference>
<dbReference type="SUPFAM" id="SSF88723">
    <property type="entry name" value="PIN domain-like"/>
    <property type="match status" value="1"/>
</dbReference>
<reference evidence="8" key="1">
    <citation type="journal article" date="2012" name="Proc. Natl. Acad. Sci. U.S.A.">
        <title>Antigenic diversity is generated by distinct evolutionary mechanisms in African trypanosome species.</title>
        <authorList>
            <person name="Jackson A.P."/>
            <person name="Berry A."/>
            <person name="Aslett M."/>
            <person name="Allison H.C."/>
            <person name="Burton P."/>
            <person name="Vavrova-Anderson J."/>
            <person name="Brown R."/>
            <person name="Browne H."/>
            <person name="Corton N."/>
            <person name="Hauser H."/>
            <person name="Gamble J."/>
            <person name="Gilderthorp R."/>
            <person name="Marcello L."/>
            <person name="McQuillan J."/>
            <person name="Otto T.D."/>
            <person name="Quail M.A."/>
            <person name="Sanders M.J."/>
            <person name="van Tonder A."/>
            <person name="Ginger M.L."/>
            <person name="Field M.C."/>
            <person name="Barry J.D."/>
            <person name="Hertz-Fowler C."/>
            <person name="Berriman M."/>
        </authorList>
    </citation>
    <scope>NUCLEOTIDE SEQUENCE</scope>
    <source>
        <strain evidence="8">Y486</strain>
    </source>
</reference>
<keyword evidence="2" id="KW-0540">Nuclease</keyword>
<dbReference type="InterPro" id="IPR036279">
    <property type="entry name" value="5-3_exonuclease_C_sf"/>
</dbReference>
<dbReference type="GO" id="GO:0017108">
    <property type="term" value="F:5'-flap endonuclease activity"/>
    <property type="evidence" value="ECO:0007669"/>
    <property type="project" value="TreeGrafter"/>
</dbReference>
<feature type="domain" description="XPG N-terminal" evidence="7">
    <location>
        <begin position="1"/>
        <end position="96"/>
    </location>
</feature>
<dbReference type="PANTHER" id="PTHR11081:SF59">
    <property type="entry name" value="FI23547P1"/>
    <property type="match status" value="1"/>
</dbReference>
<protein>
    <submittedName>
        <fullName evidence="8">Putative DNA repair protein RAD2</fullName>
    </submittedName>
</protein>
<dbReference type="PRINTS" id="PR00853">
    <property type="entry name" value="XPGRADSUPER"/>
</dbReference>
<evidence type="ECO:0000259" key="7">
    <source>
        <dbReference type="SMART" id="SM00485"/>
    </source>
</evidence>
<dbReference type="PROSITE" id="PS00841">
    <property type="entry name" value="XPG_1"/>
    <property type="match status" value="1"/>
</dbReference>
<dbReference type="SMART" id="SM00484">
    <property type="entry name" value="XPGI"/>
    <property type="match status" value="1"/>
</dbReference>
<dbReference type="Gene3D" id="3.40.50.1010">
    <property type="entry name" value="5'-nuclease"/>
    <property type="match status" value="2"/>
</dbReference>
<dbReference type="Gene3D" id="1.10.150.20">
    <property type="entry name" value="5' to 3' exonuclease, C-terminal subdomain"/>
    <property type="match status" value="1"/>
</dbReference>
<evidence type="ECO:0000256" key="5">
    <source>
        <dbReference type="ARBA" id="ARBA00023204"/>
    </source>
</evidence>
<comment type="similarity">
    <text evidence="1">Belongs to the XPG/RAD2 endonuclease family. XPG subfamily.</text>
</comment>
<dbReference type="PANTHER" id="PTHR11081">
    <property type="entry name" value="FLAP ENDONUCLEASE FAMILY MEMBER"/>
    <property type="match status" value="1"/>
</dbReference>
<dbReference type="VEuPathDB" id="TriTrypDB:TvY486_0905490"/>